<evidence type="ECO:0000259" key="7">
    <source>
        <dbReference type="PROSITE" id="PS50217"/>
    </source>
</evidence>
<dbReference type="PROSITE" id="PS00036">
    <property type="entry name" value="BZIP_BASIC"/>
    <property type="match status" value="1"/>
</dbReference>
<sequence>MSRRSGALLIENDMYCFFPHPSDVSCAGDGRVRTPLRRRRRRPKKRERQRNRKRSNRLSAQRSRIKKQQYVDGLAVEAEQLRRENDAMRAGAGAVLQRCRLVEQENRVLAAHARELCSALQLRASQLRLLGEVAGVPLDVPDVADHLVQLYGGDLGMTPLSPPPLLPPLPPQIEMLYFQPDSVMDPVSMLQGYENI</sequence>
<dbReference type="PROSITE" id="PS50217">
    <property type="entry name" value="BZIP"/>
    <property type="match status" value="1"/>
</dbReference>
<dbReference type="GO" id="GO:0046982">
    <property type="term" value="F:protein heterodimerization activity"/>
    <property type="evidence" value="ECO:0007669"/>
    <property type="project" value="UniProtKB-ARBA"/>
</dbReference>
<reference evidence="8" key="1">
    <citation type="journal article" date="2005" name="PLoS Biol.">
        <title>The genomes of Oryza sativa: a history of duplications.</title>
        <authorList>
            <person name="Yu J."/>
            <person name="Wang J."/>
            <person name="Lin W."/>
            <person name="Li S."/>
            <person name="Li H."/>
            <person name="Zhou J."/>
            <person name="Ni P."/>
            <person name="Dong W."/>
            <person name="Hu S."/>
            <person name="Zeng C."/>
            <person name="Zhang J."/>
            <person name="Zhang Y."/>
            <person name="Li R."/>
            <person name="Xu Z."/>
            <person name="Li S."/>
            <person name="Li X."/>
            <person name="Zheng H."/>
            <person name="Cong L."/>
            <person name="Lin L."/>
            <person name="Yin J."/>
            <person name="Geng J."/>
            <person name="Li G."/>
            <person name="Shi J."/>
            <person name="Liu J."/>
            <person name="Lv H."/>
            <person name="Li J."/>
            <person name="Wang J."/>
            <person name="Deng Y."/>
            <person name="Ran L."/>
            <person name="Shi X."/>
            <person name="Wang X."/>
            <person name="Wu Q."/>
            <person name="Li C."/>
            <person name="Ren X."/>
            <person name="Wang J."/>
            <person name="Wang X."/>
            <person name="Li D."/>
            <person name="Liu D."/>
            <person name="Zhang X."/>
            <person name="Ji Z."/>
            <person name="Zhao W."/>
            <person name="Sun Y."/>
            <person name="Zhang Z."/>
            <person name="Bao J."/>
            <person name="Han Y."/>
            <person name="Dong L."/>
            <person name="Ji J."/>
            <person name="Chen P."/>
            <person name="Wu S."/>
            <person name="Liu J."/>
            <person name="Xiao Y."/>
            <person name="Bu D."/>
            <person name="Tan J."/>
            <person name="Yang L."/>
            <person name="Ye C."/>
            <person name="Zhang J."/>
            <person name="Xu J."/>
            <person name="Zhou Y."/>
            <person name="Yu Y."/>
            <person name="Zhang B."/>
            <person name="Zhuang S."/>
            <person name="Wei H."/>
            <person name="Liu B."/>
            <person name="Lei M."/>
            <person name="Yu H."/>
            <person name="Li Y."/>
            <person name="Xu H."/>
            <person name="Wei S."/>
            <person name="He X."/>
            <person name="Fang L."/>
            <person name="Zhang Z."/>
            <person name="Zhang Y."/>
            <person name="Huang X."/>
            <person name="Su Z."/>
            <person name="Tong W."/>
            <person name="Li J."/>
            <person name="Tong Z."/>
            <person name="Li S."/>
            <person name="Ye J."/>
            <person name="Wang L."/>
            <person name="Fang L."/>
            <person name="Lei T."/>
            <person name="Chen C."/>
            <person name="Chen H."/>
            <person name="Xu Z."/>
            <person name="Li H."/>
            <person name="Huang H."/>
            <person name="Zhang F."/>
            <person name="Xu H."/>
            <person name="Li N."/>
            <person name="Zhao C."/>
            <person name="Li S."/>
            <person name="Dong L."/>
            <person name="Huang Y."/>
            <person name="Li L."/>
            <person name="Xi Y."/>
            <person name="Qi Q."/>
            <person name="Li W."/>
            <person name="Zhang B."/>
            <person name="Hu W."/>
            <person name="Zhang Y."/>
            <person name="Tian X."/>
            <person name="Jiao Y."/>
            <person name="Liang X."/>
            <person name="Jin J."/>
            <person name="Gao L."/>
            <person name="Zheng W."/>
            <person name="Hao B."/>
            <person name="Liu S."/>
            <person name="Wang W."/>
            <person name="Yuan L."/>
            <person name="Cao M."/>
            <person name="McDermott J."/>
            <person name="Samudrala R."/>
            <person name="Wang J."/>
            <person name="Wong G.K."/>
            <person name="Yang H."/>
        </authorList>
    </citation>
    <scope>NUCLEOTIDE SEQUENCE [LARGE SCALE GENOMIC DNA]</scope>
</reference>
<feature type="region of interest" description="Disordered" evidence="6">
    <location>
        <begin position="28"/>
        <end position="65"/>
    </location>
</feature>
<dbReference type="GO" id="GO:0003677">
    <property type="term" value="F:DNA binding"/>
    <property type="evidence" value="ECO:0007669"/>
    <property type="project" value="UniProtKB-KW"/>
</dbReference>
<evidence type="ECO:0000313" key="8">
    <source>
        <dbReference type="EMBL" id="EAZ26656.1"/>
    </source>
</evidence>
<keyword evidence="3" id="KW-0238">DNA-binding</keyword>
<evidence type="ECO:0000256" key="2">
    <source>
        <dbReference type="ARBA" id="ARBA00023015"/>
    </source>
</evidence>
<keyword evidence="2" id="KW-0805">Transcription regulation</keyword>
<accession>A3AH67</accession>
<dbReference type="CDD" id="cd14702">
    <property type="entry name" value="bZIP_plant_GBF1"/>
    <property type="match status" value="1"/>
</dbReference>
<evidence type="ECO:0000256" key="6">
    <source>
        <dbReference type="SAM" id="MobiDB-lite"/>
    </source>
</evidence>
<dbReference type="AlphaFoldDB" id="A3AH67"/>
<dbReference type="InterPro" id="IPR004827">
    <property type="entry name" value="bZIP"/>
</dbReference>
<dbReference type="GO" id="GO:0005634">
    <property type="term" value="C:nucleus"/>
    <property type="evidence" value="ECO:0007669"/>
    <property type="project" value="UniProtKB-SubCell"/>
</dbReference>
<dbReference type="PANTHER" id="PTHR45764">
    <property type="entry name" value="BZIP TRANSCRIPTION FACTOR 44"/>
    <property type="match status" value="1"/>
</dbReference>
<dbReference type="SMART" id="SM00338">
    <property type="entry name" value="BRLZ"/>
    <property type="match status" value="1"/>
</dbReference>
<name>A3AH67_ORYSJ</name>
<evidence type="ECO:0000256" key="3">
    <source>
        <dbReference type="ARBA" id="ARBA00023125"/>
    </source>
</evidence>
<dbReference type="PANTHER" id="PTHR45764:SF35">
    <property type="entry name" value="BZIP TRANSCRIPTION FACTOR"/>
    <property type="match status" value="1"/>
</dbReference>
<feature type="compositionally biased region" description="Basic residues" evidence="6">
    <location>
        <begin position="34"/>
        <end position="56"/>
    </location>
</feature>
<keyword evidence="5" id="KW-0539">Nucleus</keyword>
<feature type="domain" description="BZIP" evidence="7">
    <location>
        <begin position="46"/>
        <end position="89"/>
    </location>
</feature>
<comment type="subcellular location">
    <subcellularLocation>
        <location evidence="1">Nucleus</location>
    </subcellularLocation>
</comment>
<dbReference type="SUPFAM" id="SSF57959">
    <property type="entry name" value="Leucine zipper domain"/>
    <property type="match status" value="1"/>
</dbReference>
<evidence type="ECO:0000256" key="4">
    <source>
        <dbReference type="ARBA" id="ARBA00023163"/>
    </source>
</evidence>
<reference evidence="8" key="2">
    <citation type="submission" date="2008-12" db="EMBL/GenBank/DDBJ databases">
        <title>Improved gene annotation of the rice (Oryza sativa) genomes.</title>
        <authorList>
            <person name="Wang J."/>
            <person name="Li R."/>
            <person name="Fan W."/>
            <person name="Huang Q."/>
            <person name="Zhang J."/>
            <person name="Zhou Y."/>
            <person name="Hu Y."/>
            <person name="Zi S."/>
            <person name="Li J."/>
            <person name="Ni P."/>
            <person name="Zheng H."/>
            <person name="Zhang Y."/>
            <person name="Zhao M."/>
            <person name="Hao Q."/>
            <person name="McDermott J."/>
            <person name="Samudrala R."/>
            <person name="Kristiansen K."/>
            <person name="Wong G.K.-S."/>
        </authorList>
    </citation>
    <scope>NUCLEOTIDE SEQUENCE</scope>
</reference>
<dbReference type="GO" id="GO:0003700">
    <property type="term" value="F:DNA-binding transcription factor activity"/>
    <property type="evidence" value="ECO:0007669"/>
    <property type="project" value="InterPro"/>
</dbReference>
<dbReference type="EMBL" id="CM000140">
    <property type="protein sequence ID" value="EAZ26656.1"/>
    <property type="molecule type" value="Genomic_DNA"/>
</dbReference>
<proteinExistence type="predicted"/>
<organism evidence="8">
    <name type="scientific">Oryza sativa subsp. japonica</name>
    <name type="common">Rice</name>
    <dbReference type="NCBI Taxonomy" id="39947"/>
    <lineage>
        <taxon>Eukaryota</taxon>
        <taxon>Viridiplantae</taxon>
        <taxon>Streptophyta</taxon>
        <taxon>Embryophyta</taxon>
        <taxon>Tracheophyta</taxon>
        <taxon>Spermatophyta</taxon>
        <taxon>Magnoliopsida</taxon>
        <taxon>Liliopsida</taxon>
        <taxon>Poales</taxon>
        <taxon>Poaceae</taxon>
        <taxon>BOP clade</taxon>
        <taxon>Oryzoideae</taxon>
        <taxon>Oryzeae</taxon>
        <taxon>Oryzinae</taxon>
        <taxon>Oryza</taxon>
        <taxon>Oryza sativa</taxon>
    </lineage>
</organism>
<dbReference type="InterPro" id="IPR046347">
    <property type="entry name" value="bZIP_sf"/>
</dbReference>
<evidence type="ECO:0000256" key="1">
    <source>
        <dbReference type="ARBA" id="ARBA00004123"/>
    </source>
</evidence>
<dbReference type="InterPro" id="IPR045314">
    <property type="entry name" value="bZIP_plant_GBF1"/>
</dbReference>
<evidence type="ECO:0000256" key="5">
    <source>
        <dbReference type="ARBA" id="ARBA00023242"/>
    </source>
</evidence>
<protein>
    <recommendedName>
        <fullName evidence="7">BZIP domain-containing protein</fullName>
    </recommendedName>
</protein>
<gene>
    <name evidence="8" type="ORF">OsJ_10559</name>
</gene>
<dbReference type="Proteomes" id="UP000007752">
    <property type="component" value="Chromosome 3"/>
</dbReference>
<keyword evidence="4" id="KW-0804">Transcription</keyword>